<dbReference type="GO" id="GO:0004222">
    <property type="term" value="F:metalloendopeptidase activity"/>
    <property type="evidence" value="ECO:0007669"/>
    <property type="project" value="UniProtKB-UniRule"/>
</dbReference>
<keyword evidence="3 6" id="KW-0378">Hydrolase</keyword>
<keyword evidence="1 6" id="KW-0645">Protease</keyword>
<dbReference type="Gene3D" id="3.10.100.10">
    <property type="entry name" value="Mannose-Binding Protein A, subunit A"/>
    <property type="match status" value="1"/>
</dbReference>
<dbReference type="InterPro" id="IPR001304">
    <property type="entry name" value="C-type_lectin-like"/>
</dbReference>
<reference evidence="10 11" key="1">
    <citation type="submission" date="2024-05" db="EMBL/GenBank/DDBJ databases">
        <authorList>
            <person name="Wallberg A."/>
        </authorList>
    </citation>
    <scope>NUCLEOTIDE SEQUENCE [LARGE SCALE GENOMIC DNA]</scope>
</reference>
<keyword evidence="11" id="KW-1185">Reference proteome</keyword>
<organism evidence="10 11">
    <name type="scientific">Meganyctiphanes norvegica</name>
    <name type="common">Northern krill</name>
    <name type="synonym">Thysanopoda norvegica</name>
    <dbReference type="NCBI Taxonomy" id="48144"/>
    <lineage>
        <taxon>Eukaryota</taxon>
        <taxon>Metazoa</taxon>
        <taxon>Ecdysozoa</taxon>
        <taxon>Arthropoda</taxon>
        <taxon>Crustacea</taxon>
        <taxon>Multicrustacea</taxon>
        <taxon>Malacostraca</taxon>
        <taxon>Eumalacostraca</taxon>
        <taxon>Eucarida</taxon>
        <taxon>Euphausiacea</taxon>
        <taxon>Euphausiidae</taxon>
        <taxon>Meganyctiphanes</taxon>
    </lineage>
</organism>
<keyword evidence="2 6" id="KW-0479">Metal-binding</keyword>
<comment type="caution">
    <text evidence="6">Lacks conserved residue(s) required for the propagation of feature annotation.</text>
</comment>
<evidence type="ECO:0000313" key="11">
    <source>
        <dbReference type="Proteomes" id="UP001497623"/>
    </source>
</evidence>
<feature type="binding site" evidence="6">
    <location>
        <position position="102"/>
    </location>
    <ligand>
        <name>Zn(2+)</name>
        <dbReference type="ChEBI" id="CHEBI:29105"/>
        <note>catalytic</note>
    </ligand>
</feature>
<feature type="binding site" evidence="6">
    <location>
        <position position="112"/>
    </location>
    <ligand>
        <name>Zn(2+)</name>
        <dbReference type="ChEBI" id="CHEBI:29105"/>
        <note>catalytic</note>
    </ligand>
</feature>
<dbReference type="SUPFAM" id="SSF56436">
    <property type="entry name" value="C-type lectin-like"/>
    <property type="match status" value="1"/>
</dbReference>
<dbReference type="PROSITE" id="PS50041">
    <property type="entry name" value="C_TYPE_LECTIN_2"/>
    <property type="match status" value="1"/>
</dbReference>
<dbReference type="SMART" id="SM00034">
    <property type="entry name" value="CLECT"/>
    <property type="match status" value="1"/>
</dbReference>
<proteinExistence type="predicted"/>
<dbReference type="Gene3D" id="3.40.390.10">
    <property type="entry name" value="Collagenase (Catalytic Domain)"/>
    <property type="match status" value="1"/>
</dbReference>
<evidence type="ECO:0000256" key="5">
    <source>
        <dbReference type="ARBA" id="ARBA00023049"/>
    </source>
</evidence>
<gene>
    <name evidence="10" type="ORF">MNOR_LOCUS271</name>
</gene>
<sequence>QDRIATWALTDDTSRLWPNGIIPYTIDSVFTERERQVIARAMEEFHDRTCIRFVGRTSQTDYIHIISSTGCRSNVGHLVGHGQHTLSLKQDDFCVSFGVLIHELMHASGFWHEQTRIDRDNYITIHWENVEDKYIGLLGKDPNVHGIGLPYDYQSVMHYHGYAYSKNGQPTMTAKKEGVALGQYNGFSELDVKGINLRYQCEGGSCIDGVSIGSQCLVFNQDAQTWEEAKSSCEAVGMKLASLTDPAAVLEYTKETYGSVPFYVGGTDNAIEGTWKWVNGQSISTDFPWLPGEPNNYPPNGEEDCLVINFAGGFNDDVCQREKPFICEVV</sequence>
<dbReference type="PANTHER" id="PTHR10127:SF780">
    <property type="entry name" value="METALLOENDOPEPTIDASE"/>
    <property type="match status" value="1"/>
</dbReference>
<dbReference type="CDD" id="cd04280">
    <property type="entry name" value="ZnMc_astacin_like"/>
    <property type="match status" value="1"/>
</dbReference>
<dbReference type="PRINTS" id="PR00480">
    <property type="entry name" value="ASTACIN"/>
</dbReference>
<name>A0AAV2PIK3_MEGNR</name>
<evidence type="ECO:0000259" key="8">
    <source>
        <dbReference type="PROSITE" id="PS50041"/>
    </source>
</evidence>
<keyword evidence="5 6" id="KW-0482">Metalloprotease</keyword>
<dbReference type="SUPFAM" id="SSF55486">
    <property type="entry name" value="Metalloproteases ('zincins'), catalytic domain"/>
    <property type="match status" value="1"/>
</dbReference>
<dbReference type="Pfam" id="PF01400">
    <property type="entry name" value="Astacin"/>
    <property type="match status" value="1"/>
</dbReference>
<dbReference type="CDD" id="cd00037">
    <property type="entry name" value="CLECT"/>
    <property type="match status" value="1"/>
</dbReference>
<feature type="binding site" evidence="6">
    <location>
        <position position="106"/>
    </location>
    <ligand>
        <name>Zn(2+)</name>
        <dbReference type="ChEBI" id="CHEBI:29105"/>
        <note>catalytic</note>
    </ligand>
</feature>
<accession>A0AAV2PIK3</accession>
<dbReference type="EC" id="3.4.24.-" evidence="7"/>
<evidence type="ECO:0000259" key="9">
    <source>
        <dbReference type="PROSITE" id="PS51864"/>
    </source>
</evidence>
<evidence type="ECO:0000313" key="10">
    <source>
        <dbReference type="EMBL" id="CAL4058827.1"/>
    </source>
</evidence>
<feature type="active site" evidence="6">
    <location>
        <position position="103"/>
    </location>
</feature>
<dbReference type="GO" id="GO:0008270">
    <property type="term" value="F:zinc ion binding"/>
    <property type="evidence" value="ECO:0007669"/>
    <property type="project" value="UniProtKB-UniRule"/>
</dbReference>
<dbReference type="GO" id="GO:0006508">
    <property type="term" value="P:proteolysis"/>
    <property type="evidence" value="ECO:0007669"/>
    <property type="project" value="UniProtKB-KW"/>
</dbReference>
<evidence type="ECO:0000256" key="1">
    <source>
        <dbReference type="ARBA" id="ARBA00022670"/>
    </source>
</evidence>
<evidence type="ECO:0000256" key="2">
    <source>
        <dbReference type="ARBA" id="ARBA00022723"/>
    </source>
</evidence>
<evidence type="ECO:0000256" key="7">
    <source>
        <dbReference type="RuleBase" id="RU361183"/>
    </source>
</evidence>
<dbReference type="PROSITE" id="PS51864">
    <property type="entry name" value="ASTACIN"/>
    <property type="match status" value="1"/>
</dbReference>
<protein>
    <recommendedName>
        <fullName evidence="7">Metalloendopeptidase</fullName>
        <ecNumber evidence="7">3.4.24.-</ecNumber>
    </recommendedName>
</protein>
<comment type="cofactor">
    <cofactor evidence="6 7">
        <name>Zn(2+)</name>
        <dbReference type="ChEBI" id="CHEBI:29105"/>
    </cofactor>
    <text evidence="6 7">Binds 1 zinc ion per subunit.</text>
</comment>
<dbReference type="InterPro" id="IPR024079">
    <property type="entry name" value="MetalloPept_cat_dom_sf"/>
</dbReference>
<dbReference type="InterPro" id="IPR016186">
    <property type="entry name" value="C-type_lectin-like/link_sf"/>
</dbReference>
<feature type="domain" description="Peptidase M12A" evidence="9">
    <location>
        <begin position="7"/>
        <end position="202"/>
    </location>
</feature>
<dbReference type="SMART" id="SM00235">
    <property type="entry name" value="ZnMc"/>
    <property type="match status" value="1"/>
</dbReference>
<evidence type="ECO:0000256" key="6">
    <source>
        <dbReference type="PROSITE-ProRule" id="PRU01211"/>
    </source>
</evidence>
<dbReference type="InterPro" id="IPR001506">
    <property type="entry name" value="Peptidase_M12A"/>
</dbReference>
<keyword evidence="4 6" id="KW-0862">Zinc</keyword>
<evidence type="ECO:0000256" key="3">
    <source>
        <dbReference type="ARBA" id="ARBA00022801"/>
    </source>
</evidence>
<dbReference type="PANTHER" id="PTHR10127">
    <property type="entry name" value="DISCOIDIN, CUB, EGF, LAMININ , AND ZINC METALLOPROTEASE DOMAIN CONTAINING"/>
    <property type="match status" value="1"/>
</dbReference>
<dbReference type="InterPro" id="IPR034035">
    <property type="entry name" value="Astacin-like_dom"/>
</dbReference>
<dbReference type="Proteomes" id="UP001497623">
    <property type="component" value="Unassembled WGS sequence"/>
</dbReference>
<evidence type="ECO:0000256" key="4">
    <source>
        <dbReference type="ARBA" id="ARBA00022833"/>
    </source>
</evidence>
<dbReference type="InterPro" id="IPR016187">
    <property type="entry name" value="CTDL_fold"/>
</dbReference>
<dbReference type="Pfam" id="PF00059">
    <property type="entry name" value="Lectin_C"/>
    <property type="match status" value="1"/>
</dbReference>
<dbReference type="EMBL" id="CAXKWB010000054">
    <property type="protein sequence ID" value="CAL4058827.1"/>
    <property type="molecule type" value="Genomic_DNA"/>
</dbReference>
<feature type="non-terminal residue" evidence="10">
    <location>
        <position position="1"/>
    </location>
</feature>
<dbReference type="AlphaFoldDB" id="A0AAV2PIK3"/>
<feature type="domain" description="C-type lectin" evidence="8">
    <location>
        <begin position="212"/>
        <end position="328"/>
    </location>
</feature>
<comment type="caution">
    <text evidence="10">The sequence shown here is derived from an EMBL/GenBank/DDBJ whole genome shotgun (WGS) entry which is preliminary data.</text>
</comment>
<dbReference type="InterPro" id="IPR006026">
    <property type="entry name" value="Peptidase_Metallo"/>
</dbReference>